<evidence type="ECO:0000256" key="1">
    <source>
        <dbReference type="SAM" id="MobiDB-lite"/>
    </source>
</evidence>
<name>A0A8H5FSD4_9AGAR</name>
<evidence type="ECO:0000313" key="2">
    <source>
        <dbReference type="EMBL" id="KAF5346962.1"/>
    </source>
</evidence>
<sequence>MYHTKVPKGAAGKHLTEIGASVLSDDPQSKKSNFIKRGLKQMFQRTDIVEEKDKEIQDVQDYMEKLYNDMDVQMIKVWARGEDTDVIQAIDIKELASISKIIKDVIPPDDSISSSSATAPVASTSSGSSSHVLETTNCQSE</sequence>
<comment type="caution">
    <text evidence="2">The sequence shown here is derived from an EMBL/GenBank/DDBJ whole genome shotgun (WGS) entry which is preliminary data.</text>
</comment>
<evidence type="ECO:0000313" key="3">
    <source>
        <dbReference type="Proteomes" id="UP000559256"/>
    </source>
</evidence>
<keyword evidence="3" id="KW-1185">Reference proteome</keyword>
<dbReference type="AlphaFoldDB" id="A0A8H5FSD4"/>
<feature type="region of interest" description="Disordered" evidence="1">
    <location>
        <begin position="107"/>
        <end position="141"/>
    </location>
</feature>
<dbReference type="Proteomes" id="UP000559256">
    <property type="component" value="Unassembled WGS sequence"/>
</dbReference>
<organism evidence="2 3">
    <name type="scientific">Tetrapyrgos nigripes</name>
    <dbReference type="NCBI Taxonomy" id="182062"/>
    <lineage>
        <taxon>Eukaryota</taxon>
        <taxon>Fungi</taxon>
        <taxon>Dikarya</taxon>
        <taxon>Basidiomycota</taxon>
        <taxon>Agaricomycotina</taxon>
        <taxon>Agaricomycetes</taxon>
        <taxon>Agaricomycetidae</taxon>
        <taxon>Agaricales</taxon>
        <taxon>Marasmiineae</taxon>
        <taxon>Marasmiaceae</taxon>
        <taxon>Tetrapyrgos</taxon>
    </lineage>
</organism>
<accession>A0A8H5FSD4</accession>
<protein>
    <submittedName>
        <fullName evidence="2">Uncharacterized protein</fullName>
    </submittedName>
</protein>
<reference evidence="2 3" key="1">
    <citation type="journal article" date="2020" name="ISME J.">
        <title>Uncovering the hidden diversity of litter-decomposition mechanisms in mushroom-forming fungi.</title>
        <authorList>
            <person name="Floudas D."/>
            <person name="Bentzer J."/>
            <person name="Ahren D."/>
            <person name="Johansson T."/>
            <person name="Persson P."/>
            <person name="Tunlid A."/>
        </authorList>
    </citation>
    <scope>NUCLEOTIDE SEQUENCE [LARGE SCALE GENOMIC DNA]</scope>
    <source>
        <strain evidence="2 3">CBS 291.85</strain>
    </source>
</reference>
<dbReference type="EMBL" id="JAACJM010000098">
    <property type="protein sequence ID" value="KAF5346962.1"/>
    <property type="molecule type" value="Genomic_DNA"/>
</dbReference>
<feature type="compositionally biased region" description="Low complexity" evidence="1">
    <location>
        <begin position="107"/>
        <end position="130"/>
    </location>
</feature>
<feature type="compositionally biased region" description="Polar residues" evidence="1">
    <location>
        <begin position="131"/>
        <end position="141"/>
    </location>
</feature>
<proteinExistence type="predicted"/>
<gene>
    <name evidence="2" type="ORF">D9758_010084</name>
</gene>